<feature type="transmembrane region" description="Helical" evidence="4">
    <location>
        <begin position="402"/>
        <end position="422"/>
    </location>
</feature>
<evidence type="ECO:0000313" key="7">
    <source>
        <dbReference type="Proteomes" id="UP000028545"/>
    </source>
</evidence>
<dbReference type="GO" id="GO:0022857">
    <property type="term" value="F:transmembrane transporter activity"/>
    <property type="evidence" value="ECO:0007669"/>
    <property type="project" value="InterPro"/>
</dbReference>
<dbReference type="PRINTS" id="PR00173">
    <property type="entry name" value="EDTRNSPORT"/>
</dbReference>
<dbReference type="CDD" id="cd17352">
    <property type="entry name" value="MFS_MCT_SLC16"/>
    <property type="match status" value="1"/>
</dbReference>
<keyword evidence="7" id="KW-1185">Reference proteome</keyword>
<evidence type="ECO:0000256" key="3">
    <source>
        <dbReference type="SAM" id="MobiDB-lite"/>
    </source>
</evidence>
<dbReference type="AlphaFoldDB" id="A0A084FY67"/>
<accession>A0A084FY67</accession>
<keyword evidence="4" id="KW-0812">Transmembrane</keyword>
<sequence>MSDKPNEKSPPSFDPEGSSAPTEVGEEKPVSELNPAPDGGLEAWLVATGAGFVFFCGLGFANSFGVFQEYYMSHQLKEESADKIAWIGSLAAFLQFFAGAIGGPLFDQYGVWVIRPAAILYVFSVMMLSLCKEYWQFMLAQGVLMGVTMGLMMFPAMAAVSQFFDKKRAAALGITISGSSIGGIVLPIALSRMMRSSLGFAWSVRIIGFIMVPLLAFAIITLKSRLPPRTGKFFLAAAWKEWTYVLLVASLFFMFVGMFTPLFYLPAYAVSRGMGANLASYMLAILNGASTFGRVIPGILADKFGRMNMLVIAGISNGIVIFCFNQAKSTAGIVVYSIVFGFSSGMIISGGSAALTTCCKDPRNMGTYMGMGIAVGSIAALIGPPFNGMLVDRYHGFSEVSMFSGAMCLVGGFLAVASKLVAGKGVFARI</sequence>
<dbReference type="PANTHER" id="PTHR11360">
    <property type="entry name" value="MONOCARBOXYLATE TRANSPORTER"/>
    <property type="match status" value="1"/>
</dbReference>
<keyword evidence="4" id="KW-1133">Transmembrane helix</keyword>
<dbReference type="InterPro" id="IPR036259">
    <property type="entry name" value="MFS_trans_sf"/>
</dbReference>
<feature type="transmembrane region" description="Helical" evidence="4">
    <location>
        <begin position="368"/>
        <end position="390"/>
    </location>
</feature>
<reference evidence="6 7" key="1">
    <citation type="journal article" date="2014" name="Genome Announc.">
        <title>Draft genome sequence of the pathogenic fungus Scedosporium apiospermum.</title>
        <authorList>
            <person name="Vandeputte P."/>
            <person name="Ghamrawi S."/>
            <person name="Rechenmann M."/>
            <person name="Iltis A."/>
            <person name="Giraud S."/>
            <person name="Fleury M."/>
            <person name="Thornton C."/>
            <person name="Delhaes L."/>
            <person name="Meyer W."/>
            <person name="Papon N."/>
            <person name="Bouchara J.P."/>
        </authorList>
    </citation>
    <scope>NUCLEOTIDE SEQUENCE [LARGE SCALE GENOMIC DNA]</scope>
    <source>
        <strain evidence="6 7">IHEM 14462</strain>
    </source>
</reference>
<feature type="transmembrane region" description="Helical" evidence="4">
    <location>
        <begin position="333"/>
        <end position="356"/>
    </location>
</feature>
<dbReference type="PANTHER" id="PTHR11360:SF319">
    <property type="entry name" value="MAJOR FACILITATOR SUPERFAMILY (MFS) PROFILE DOMAIN-CONTAINING PROTEIN"/>
    <property type="match status" value="1"/>
</dbReference>
<evidence type="ECO:0000256" key="2">
    <source>
        <dbReference type="ARBA" id="ARBA00006727"/>
    </source>
</evidence>
<feature type="domain" description="Major facilitator superfamily (MFS) profile" evidence="5">
    <location>
        <begin position="243"/>
        <end position="430"/>
    </location>
</feature>
<feature type="transmembrane region" description="Helical" evidence="4">
    <location>
        <begin position="112"/>
        <end position="131"/>
    </location>
</feature>
<evidence type="ECO:0000256" key="4">
    <source>
        <dbReference type="SAM" id="Phobius"/>
    </source>
</evidence>
<feature type="transmembrane region" description="Helical" evidence="4">
    <location>
        <begin position="43"/>
        <end position="64"/>
    </location>
</feature>
<feature type="transmembrane region" description="Helical" evidence="4">
    <location>
        <begin position="143"/>
        <end position="164"/>
    </location>
</feature>
<comment type="similarity">
    <text evidence="2">Belongs to the major facilitator superfamily. Monocarboxylate porter (TC 2.A.1.13) family.</text>
</comment>
<dbReference type="SUPFAM" id="SSF103473">
    <property type="entry name" value="MFS general substrate transporter"/>
    <property type="match status" value="1"/>
</dbReference>
<dbReference type="RefSeq" id="XP_016639828.1">
    <property type="nucleotide sequence ID" value="XM_016790525.1"/>
</dbReference>
<dbReference type="PROSITE" id="PS50850">
    <property type="entry name" value="MFS"/>
    <property type="match status" value="1"/>
</dbReference>
<dbReference type="InterPro" id="IPR020846">
    <property type="entry name" value="MFS_dom"/>
</dbReference>
<proteinExistence type="inferred from homology"/>
<name>A0A084FY67_PSEDA</name>
<feature type="region of interest" description="Disordered" evidence="3">
    <location>
        <begin position="1"/>
        <end position="35"/>
    </location>
</feature>
<dbReference type="VEuPathDB" id="FungiDB:SAPIO_CDS9022"/>
<comment type="subcellular location">
    <subcellularLocation>
        <location evidence="1">Membrane</location>
        <topology evidence="1">Multi-pass membrane protein</topology>
    </subcellularLocation>
</comment>
<dbReference type="GeneID" id="27728094"/>
<feature type="transmembrane region" description="Helical" evidence="4">
    <location>
        <begin position="84"/>
        <end position="106"/>
    </location>
</feature>
<comment type="caution">
    <text evidence="6">The sequence shown here is derived from an EMBL/GenBank/DDBJ whole genome shotgun (WGS) entry which is preliminary data.</text>
</comment>
<organism evidence="6 7">
    <name type="scientific">Pseudallescheria apiosperma</name>
    <name type="common">Scedosporium apiospermum</name>
    <dbReference type="NCBI Taxonomy" id="563466"/>
    <lineage>
        <taxon>Eukaryota</taxon>
        <taxon>Fungi</taxon>
        <taxon>Dikarya</taxon>
        <taxon>Ascomycota</taxon>
        <taxon>Pezizomycotina</taxon>
        <taxon>Sordariomycetes</taxon>
        <taxon>Hypocreomycetidae</taxon>
        <taxon>Microascales</taxon>
        <taxon>Microascaceae</taxon>
        <taxon>Scedosporium</taxon>
    </lineage>
</organism>
<dbReference type="Proteomes" id="UP000028545">
    <property type="component" value="Unassembled WGS sequence"/>
</dbReference>
<dbReference type="Gene3D" id="1.20.1250.20">
    <property type="entry name" value="MFS general substrate transporter like domains"/>
    <property type="match status" value="2"/>
</dbReference>
<dbReference type="KEGG" id="sapo:SAPIO_CDS9022"/>
<protein>
    <recommendedName>
        <fullName evidence="5">Major facilitator superfamily (MFS) profile domain-containing protein</fullName>
    </recommendedName>
</protein>
<evidence type="ECO:0000256" key="1">
    <source>
        <dbReference type="ARBA" id="ARBA00004141"/>
    </source>
</evidence>
<feature type="transmembrane region" description="Helical" evidence="4">
    <location>
        <begin position="242"/>
        <end position="265"/>
    </location>
</feature>
<dbReference type="InterPro" id="IPR050327">
    <property type="entry name" value="Proton-linked_MCT"/>
</dbReference>
<dbReference type="InterPro" id="IPR011701">
    <property type="entry name" value="MFS"/>
</dbReference>
<feature type="transmembrane region" description="Helical" evidence="4">
    <location>
        <begin position="170"/>
        <end position="190"/>
    </location>
</feature>
<dbReference type="Pfam" id="PF07690">
    <property type="entry name" value="MFS_1"/>
    <property type="match status" value="1"/>
</dbReference>
<evidence type="ECO:0000313" key="6">
    <source>
        <dbReference type="EMBL" id="KEZ40029.1"/>
    </source>
</evidence>
<keyword evidence="4" id="KW-0472">Membrane</keyword>
<gene>
    <name evidence="6" type="ORF">SAPIO_CDS9022</name>
</gene>
<feature type="transmembrane region" description="Helical" evidence="4">
    <location>
        <begin position="202"/>
        <end position="222"/>
    </location>
</feature>
<dbReference type="GO" id="GO:0016020">
    <property type="term" value="C:membrane"/>
    <property type="evidence" value="ECO:0007669"/>
    <property type="project" value="UniProtKB-SubCell"/>
</dbReference>
<evidence type="ECO:0000259" key="5">
    <source>
        <dbReference type="PROSITE" id="PS50850"/>
    </source>
</evidence>
<dbReference type="OrthoDB" id="6499973at2759"/>
<dbReference type="OMA" id="MGVAPMT"/>
<dbReference type="HOGENOM" id="CLU_001265_1_1_1"/>
<dbReference type="EMBL" id="JOWA01000132">
    <property type="protein sequence ID" value="KEZ40029.1"/>
    <property type="molecule type" value="Genomic_DNA"/>
</dbReference>